<dbReference type="CDD" id="cd23588">
    <property type="entry name" value="TFP_LU_ECD_PLIG"/>
    <property type="match status" value="1"/>
</dbReference>
<dbReference type="PANTHER" id="PTHR20914">
    <property type="entry name" value="LY6/PLAUR DOMAIN-CONTAINING PROTEIN 8"/>
    <property type="match status" value="1"/>
</dbReference>
<dbReference type="PANTHER" id="PTHR20914:SF30">
    <property type="entry name" value="LY6_PLAUR DOMAIN CONTAINING 9"/>
    <property type="match status" value="1"/>
</dbReference>
<evidence type="ECO:0000313" key="9">
    <source>
        <dbReference type="Proteomes" id="UP001178461"/>
    </source>
</evidence>
<evidence type="ECO:0000256" key="1">
    <source>
        <dbReference type="ARBA" id="ARBA00004613"/>
    </source>
</evidence>
<feature type="chain" id="PRO_5041373179" evidence="6">
    <location>
        <begin position="20"/>
        <end position="218"/>
    </location>
</feature>
<keyword evidence="9" id="KW-1185">Reference proteome</keyword>
<dbReference type="InterPro" id="IPR045860">
    <property type="entry name" value="Snake_toxin-like_sf"/>
</dbReference>
<dbReference type="GO" id="GO:0005576">
    <property type="term" value="C:extracellular region"/>
    <property type="evidence" value="ECO:0007669"/>
    <property type="project" value="UniProtKB-SubCell"/>
</dbReference>
<dbReference type="SUPFAM" id="SSF57302">
    <property type="entry name" value="Snake toxin-like"/>
    <property type="match status" value="1"/>
</dbReference>
<dbReference type="EMBL" id="OX395133">
    <property type="protein sequence ID" value="CAI5781132.1"/>
    <property type="molecule type" value="Genomic_DNA"/>
</dbReference>
<keyword evidence="3" id="KW-0964">Secreted</keyword>
<dbReference type="Proteomes" id="UP001178461">
    <property type="component" value="Chromosome 8"/>
</dbReference>
<dbReference type="GO" id="GO:0019834">
    <property type="term" value="F:phospholipase A2 inhibitor activity"/>
    <property type="evidence" value="ECO:0007669"/>
    <property type="project" value="UniProtKB-KW"/>
</dbReference>
<organism evidence="8 9">
    <name type="scientific">Podarcis lilfordi</name>
    <name type="common">Lilford's wall lizard</name>
    <dbReference type="NCBI Taxonomy" id="74358"/>
    <lineage>
        <taxon>Eukaryota</taxon>
        <taxon>Metazoa</taxon>
        <taxon>Chordata</taxon>
        <taxon>Craniata</taxon>
        <taxon>Vertebrata</taxon>
        <taxon>Euteleostomi</taxon>
        <taxon>Lepidosauria</taxon>
        <taxon>Squamata</taxon>
        <taxon>Bifurcata</taxon>
        <taxon>Unidentata</taxon>
        <taxon>Episquamata</taxon>
        <taxon>Laterata</taxon>
        <taxon>Lacertibaenia</taxon>
        <taxon>Lacertidae</taxon>
        <taxon>Podarcis</taxon>
    </lineage>
</organism>
<protein>
    <submittedName>
        <fullName evidence="8">Phospholipase A2 inhibitor and Ly6 PLAUR domain-containing B-like</fullName>
    </submittedName>
</protein>
<sequence length="218" mass="23544">MQTLLKVSLFLALVTSGASLECETCFSNGTTCAGDKKTCLGTEETCIVILTESTVDGPSVTKIEKRCSTISQCSMPPFYFTLGAGRRVRQSWVCCIDDCDKVVPVLIPVQTRSNGVMCPACHEWKESCKTEMANCTGMETSCFKITSHVDTNGTHVDRTMMGCTTKYTCAAIEGEATNFRPMSSEAIQVAECTHSMGSRSSGLLLPIFSGLLLLKIIS</sequence>
<dbReference type="InterPro" id="IPR050918">
    <property type="entry name" value="CNF-like_PLA2_Inhibitor"/>
</dbReference>
<keyword evidence="4" id="KW-0593">Phospholipase A2 inhibitor</keyword>
<evidence type="ECO:0000259" key="7">
    <source>
        <dbReference type="Pfam" id="PF02988"/>
    </source>
</evidence>
<evidence type="ECO:0000256" key="2">
    <source>
        <dbReference type="ARBA" id="ARBA00006570"/>
    </source>
</evidence>
<dbReference type="AlphaFoldDB" id="A0AA35PDW3"/>
<keyword evidence="5" id="KW-1015">Disulfide bond</keyword>
<name>A0AA35PDW3_9SAUR</name>
<gene>
    <name evidence="8" type="ORF">PODLI_1B018414</name>
</gene>
<evidence type="ECO:0000313" key="8">
    <source>
        <dbReference type="EMBL" id="CAI5781132.1"/>
    </source>
</evidence>
<evidence type="ECO:0000256" key="5">
    <source>
        <dbReference type="ARBA" id="ARBA00023157"/>
    </source>
</evidence>
<feature type="signal peptide" evidence="6">
    <location>
        <begin position="1"/>
        <end position="19"/>
    </location>
</feature>
<proteinExistence type="inferred from homology"/>
<keyword evidence="6" id="KW-0732">Signal</keyword>
<dbReference type="InterPro" id="IPR004126">
    <property type="entry name" value="PLipase_A2_inh_N"/>
</dbReference>
<evidence type="ECO:0000256" key="4">
    <source>
        <dbReference type="ARBA" id="ARBA00023005"/>
    </source>
</evidence>
<comment type="subcellular location">
    <subcellularLocation>
        <location evidence="1">Secreted</location>
    </subcellularLocation>
</comment>
<evidence type="ECO:0000256" key="3">
    <source>
        <dbReference type="ARBA" id="ARBA00022525"/>
    </source>
</evidence>
<dbReference type="CDD" id="cd23572">
    <property type="entry name" value="TFP_LU_ECD_PINLYP_rpt2"/>
    <property type="match status" value="1"/>
</dbReference>
<comment type="similarity">
    <text evidence="2">Belongs to the CNF-like-inhibitor family.</text>
</comment>
<feature type="domain" description="Phospholipase A2 inhibitor N-terminal" evidence="7">
    <location>
        <begin position="21"/>
        <end position="98"/>
    </location>
</feature>
<reference evidence="8" key="1">
    <citation type="submission" date="2022-12" db="EMBL/GenBank/DDBJ databases">
        <authorList>
            <person name="Alioto T."/>
            <person name="Alioto T."/>
            <person name="Gomez Garrido J."/>
        </authorList>
    </citation>
    <scope>NUCLEOTIDE SEQUENCE</scope>
</reference>
<evidence type="ECO:0000256" key="6">
    <source>
        <dbReference type="SAM" id="SignalP"/>
    </source>
</evidence>
<dbReference type="Pfam" id="PF02988">
    <property type="entry name" value="PLA2_inh"/>
    <property type="match status" value="1"/>
</dbReference>
<accession>A0AA35PDW3</accession>